<gene>
    <name evidence="2" type="ORF">SLS60_006550</name>
</gene>
<evidence type="ECO:0000313" key="3">
    <source>
        <dbReference type="Proteomes" id="UP001521785"/>
    </source>
</evidence>
<reference evidence="2 3" key="1">
    <citation type="submission" date="2024-02" db="EMBL/GenBank/DDBJ databases">
        <title>De novo assembly and annotation of 12 fungi associated with fruit tree decline syndrome in Ontario, Canada.</title>
        <authorList>
            <person name="Sulman M."/>
            <person name="Ellouze W."/>
            <person name="Ilyukhin E."/>
        </authorList>
    </citation>
    <scope>NUCLEOTIDE SEQUENCE [LARGE SCALE GENOMIC DNA]</scope>
    <source>
        <strain evidence="2 3">M42-189</strain>
    </source>
</reference>
<feature type="region of interest" description="Disordered" evidence="1">
    <location>
        <begin position="1"/>
        <end position="23"/>
    </location>
</feature>
<evidence type="ECO:0000256" key="1">
    <source>
        <dbReference type="SAM" id="MobiDB-lite"/>
    </source>
</evidence>
<proteinExistence type="predicted"/>
<dbReference type="Proteomes" id="UP001521785">
    <property type="component" value="Unassembled WGS sequence"/>
</dbReference>
<accession>A0ABR3RB13</accession>
<evidence type="ECO:0000313" key="2">
    <source>
        <dbReference type="EMBL" id="KAL1601635.1"/>
    </source>
</evidence>
<comment type="caution">
    <text evidence="2">The sequence shown here is derived from an EMBL/GenBank/DDBJ whole genome shotgun (WGS) entry which is preliminary data.</text>
</comment>
<name>A0ABR3RB13_9PLEO</name>
<dbReference type="EMBL" id="JAKJXO020000008">
    <property type="protein sequence ID" value="KAL1601635.1"/>
    <property type="molecule type" value="Genomic_DNA"/>
</dbReference>
<sequence length="536" mass="60255">MVAASINKKAARPSGGPPFQNRSRLFQHNSESLQQWTTRVLRAAQKLGYIMGRPTNLIQDVELDDEVNNYVLKSTATKALKKLKEEFLTNIALAFGDGGTWTSPTIGYLHEDPSNGVVTIGITRMDGTGECAGLLDTAAKFAVAFTGIHQSAGSKSTADYDSLEEIVFRLYRTRLFEAAGQLRSLWRIHAAKLYEVIAMMSGMYDEDIYEARDVDIGDCIIGLNGSIHSLGGSTPTASHDHDKHLKEIVFESLKLFYVEGGWVQARLRNILGSSLGSGIYNAVLVMVQPTRSVETFLDWATYHHPAKESVVYLRASVLGDRIPDPSSDAYYAFGFVALQDEDKLQKLGGLWKAIFMDSPSENAVLVELCQALSEHHVAQFFDRHGWSTFRYELPSIETFFATPPNERTSVYRLVQFIRVEDSTDEGTEPPRVLIRDYGFHLCKQRGEVVALKDVYRKMLSVLKMVDLHQACVRNQLQSAVMAAGVQFESRHRRLLVNQGPRPDVGYERITAPFAFDQGLFKREKIRRMRRNFRPDA</sequence>
<organism evidence="2 3">
    <name type="scientific">Paraconiothyrium brasiliense</name>
    <dbReference type="NCBI Taxonomy" id="300254"/>
    <lineage>
        <taxon>Eukaryota</taxon>
        <taxon>Fungi</taxon>
        <taxon>Dikarya</taxon>
        <taxon>Ascomycota</taxon>
        <taxon>Pezizomycotina</taxon>
        <taxon>Dothideomycetes</taxon>
        <taxon>Pleosporomycetidae</taxon>
        <taxon>Pleosporales</taxon>
        <taxon>Massarineae</taxon>
        <taxon>Didymosphaeriaceae</taxon>
        <taxon>Paraconiothyrium</taxon>
    </lineage>
</organism>
<keyword evidence="3" id="KW-1185">Reference proteome</keyword>
<protein>
    <submittedName>
        <fullName evidence="2">Uncharacterized protein</fullName>
    </submittedName>
</protein>